<keyword evidence="3" id="KW-1185">Reference proteome</keyword>
<dbReference type="PANTHER" id="PTHR34614">
    <property type="match status" value="1"/>
</dbReference>
<evidence type="ECO:0000259" key="1">
    <source>
        <dbReference type="Pfam" id="PF01609"/>
    </source>
</evidence>
<evidence type="ECO:0000313" key="3">
    <source>
        <dbReference type="Proteomes" id="UP000466864"/>
    </source>
</evidence>
<dbReference type="Pfam" id="PF01609">
    <property type="entry name" value="DDE_Tnp_1"/>
    <property type="match status" value="1"/>
</dbReference>
<dbReference type="Proteomes" id="UP000466864">
    <property type="component" value="Unassembled WGS sequence"/>
</dbReference>
<dbReference type="GO" id="GO:0003677">
    <property type="term" value="F:DNA binding"/>
    <property type="evidence" value="ECO:0007669"/>
    <property type="project" value="InterPro"/>
</dbReference>
<sequence>MSIPESIKSRRPTQFGAVEIRFIGGHYYTYLVSSKWDAAKGRPQKVTGKSIGKITEADGFIPNANGLRLMQEMRLMPDVAPSVKNYGAYEVLQQLTPDLSDSLREYFPDSFREIRTLSLIRLVDKISSAKMIQPLFLDSYMSDICGDISISEGSVRKFIAGLGSKQDRIDAFMKSQVMPGTTLLFNGTSIFTKSADSLAAKGYNPDHSPDPQARLLYVFEKDSHKPVFYRVVQGSIVDKSAFMDTVNAVGCSDCIIIADKGFYSKPNVSALLNAGMRYILPLQENTVNVEPEFYQNPSDSKWDNVFSYNKRAVWCRKRRSGNRGNFIYTFRDDSRRAELVGHFVERAEKDYGEEERRPKDVVNEVRMGYFSFCSNLDVEPREIYLDYKERWDIEQCFDYLKNSVSTNASHAHTDDYFRGWAFLNHVSLLYYYGLLNAVRNTKLDDRYSAEDVLKLTKNIYRVDTGDKEGIRISAIQKKTQAILDTLGVDLLRKK</sequence>
<evidence type="ECO:0000313" key="2">
    <source>
        <dbReference type="EMBL" id="MST82711.1"/>
    </source>
</evidence>
<protein>
    <submittedName>
        <fullName evidence="2">Transposase</fullName>
    </submittedName>
</protein>
<dbReference type="SUPFAM" id="SSF53098">
    <property type="entry name" value="Ribonuclease H-like"/>
    <property type="match status" value="1"/>
</dbReference>
<dbReference type="PANTHER" id="PTHR34614:SF2">
    <property type="entry name" value="TRANSPOSASE IS4-LIKE DOMAIN-CONTAINING PROTEIN"/>
    <property type="match status" value="1"/>
</dbReference>
<dbReference type="AlphaFoldDB" id="A0A7X2P9M0"/>
<name>A0A7X2P9M0_9FIRM</name>
<comment type="caution">
    <text evidence="2">The sequence shown here is derived from an EMBL/GenBank/DDBJ whole genome shotgun (WGS) entry which is preliminary data.</text>
</comment>
<gene>
    <name evidence="2" type="ORF">FYJ60_10320</name>
</gene>
<dbReference type="EMBL" id="VUMV01000008">
    <property type="protein sequence ID" value="MST82711.1"/>
    <property type="molecule type" value="Genomic_DNA"/>
</dbReference>
<dbReference type="GO" id="GO:0004803">
    <property type="term" value="F:transposase activity"/>
    <property type="evidence" value="ECO:0007669"/>
    <property type="project" value="InterPro"/>
</dbReference>
<feature type="domain" description="Transposase IS4-like" evidence="1">
    <location>
        <begin position="190"/>
        <end position="424"/>
    </location>
</feature>
<dbReference type="RefSeq" id="WP_154458626.1">
    <property type="nucleotide sequence ID" value="NZ_VUMV01000008.1"/>
</dbReference>
<organism evidence="2 3">
    <name type="scientific">Bilifractor porci</name>
    <dbReference type="NCBI Taxonomy" id="2606636"/>
    <lineage>
        <taxon>Bacteria</taxon>
        <taxon>Bacillati</taxon>
        <taxon>Bacillota</taxon>
        <taxon>Clostridia</taxon>
        <taxon>Lachnospirales</taxon>
        <taxon>Lachnospiraceae</taxon>
        <taxon>Bilifractor</taxon>
    </lineage>
</organism>
<dbReference type="GO" id="GO:0006313">
    <property type="term" value="P:DNA transposition"/>
    <property type="evidence" value="ECO:0007669"/>
    <property type="project" value="InterPro"/>
</dbReference>
<proteinExistence type="predicted"/>
<reference evidence="2 3" key="1">
    <citation type="submission" date="2019-08" db="EMBL/GenBank/DDBJ databases">
        <title>In-depth cultivation of the pig gut microbiome towards novel bacterial diversity and tailored functional studies.</title>
        <authorList>
            <person name="Wylensek D."/>
            <person name="Hitch T.C.A."/>
            <person name="Clavel T."/>
        </authorList>
    </citation>
    <scope>NUCLEOTIDE SEQUENCE [LARGE SCALE GENOMIC DNA]</scope>
    <source>
        <strain evidence="2 3">Oil+RF-744-WCA-WT-13</strain>
    </source>
</reference>
<dbReference type="InterPro" id="IPR012337">
    <property type="entry name" value="RNaseH-like_sf"/>
</dbReference>
<dbReference type="InterPro" id="IPR002559">
    <property type="entry name" value="Transposase_11"/>
</dbReference>
<accession>A0A7X2P9M0</accession>